<comment type="similarity">
    <text evidence="2 10">Belongs to the RRP36 family.</text>
</comment>
<gene>
    <name evidence="12" type="ORF">ABVK25_007111</name>
</gene>
<dbReference type="InterPro" id="IPR009292">
    <property type="entry name" value="RRP36"/>
</dbReference>
<comment type="subcellular location">
    <subcellularLocation>
        <location evidence="1 10">Nucleus</location>
        <location evidence="1 10">Nucleolus</location>
    </subcellularLocation>
</comment>
<feature type="compositionally biased region" description="Polar residues" evidence="11">
    <location>
        <begin position="179"/>
        <end position="192"/>
    </location>
</feature>
<dbReference type="PANTHER" id="PTHR21738:SF0">
    <property type="entry name" value="RIBOSOMAL RNA PROCESSING PROTEIN 36 HOMOLOG"/>
    <property type="match status" value="1"/>
</dbReference>
<evidence type="ECO:0000256" key="6">
    <source>
        <dbReference type="ARBA" id="ARBA00023054"/>
    </source>
</evidence>
<feature type="compositionally biased region" description="Basic and acidic residues" evidence="11">
    <location>
        <begin position="59"/>
        <end position="70"/>
    </location>
</feature>
<feature type="compositionally biased region" description="Basic and acidic residues" evidence="11">
    <location>
        <begin position="302"/>
        <end position="331"/>
    </location>
</feature>
<comment type="caution">
    <text evidence="12">The sequence shown here is derived from an EMBL/GenBank/DDBJ whole genome shotgun (WGS) entry which is preliminary data.</text>
</comment>
<sequence length="409" mass="46180">MSRSAKVQILASITKSASLPEMPRPTISESRPLSASENAGLVNSLEPMNLTKDGFPLHPRSERLERRKGLLDTSFIQRVRARKEKSDSESFADLESDANASDVSSAISQENQSGHSDRSDDEEDEASEEAHQCIQSESEASSQPPEDQAASISFGALAAAQETLGKRKRSNIFDDESSKTSLTPHPSNPKVHQNGDTEALERKAGKKDTRDFTRISKHAPTELSSKKAVSRKRPVVPTKKLDVRDPRFEPLTGPLDEHKTKKNYAFLDTYRDSEMSELKTAIRKTKDTEAKEKLKRAFLSMESRKKAQERKDQEQEVLRKHRREEKEKIEKGKKPFYLKDSERKKLALEERFRGMKGKQADRVIERRRKKMAQREREEDAGGKEGVMVGGRMNSWSGCCLLLVSNNPSV</sequence>
<keyword evidence="13" id="KW-1185">Reference proteome</keyword>
<proteinExistence type="inferred from homology"/>
<feature type="region of interest" description="Disordered" evidence="11">
    <location>
        <begin position="15"/>
        <end position="257"/>
    </location>
</feature>
<evidence type="ECO:0000256" key="4">
    <source>
        <dbReference type="ARBA" id="ARBA00022517"/>
    </source>
</evidence>
<keyword evidence="4 10" id="KW-0690">Ribosome biogenesis</keyword>
<feature type="compositionally biased region" description="Polar residues" evidence="11">
    <location>
        <begin position="27"/>
        <end position="37"/>
    </location>
</feature>
<dbReference type="EMBL" id="JBHFEH010000026">
    <property type="protein sequence ID" value="KAL2052551.1"/>
    <property type="molecule type" value="Genomic_DNA"/>
</dbReference>
<feature type="compositionally biased region" description="Low complexity" evidence="11">
    <location>
        <begin position="135"/>
        <end position="160"/>
    </location>
</feature>
<feature type="compositionally biased region" description="Polar residues" evidence="11">
    <location>
        <begin position="98"/>
        <end position="114"/>
    </location>
</feature>
<keyword evidence="7 10" id="KW-0539">Nucleus</keyword>
<keyword evidence="8 10" id="KW-0687">Ribonucleoprotein</keyword>
<keyword evidence="5 10" id="KW-0698">rRNA processing</keyword>
<feature type="compositionally biased region" description="Basic and acidic residues" evidence="11">
    <location>
        <begin position="372"/>
        <end position="382"/>
    </location>
</feature>
<evidence type="ECO:0000256" key="10">
    <source>
        <dbReference type="RuleBase" id="RU368027"/>
    </source>
</evidence>
<evidence type="ECO:0000256" key="7">
    <source>
        <dbReference type="ARBA" id="ARBA00023242"/>
    </source>
</evidence>
<accession>A0ABR4B683</accession>
<protein>
    <recommendedName>
        <fullName evidence="10">rRNA biogenesis protein RRP36</fullName>
    </recommendedName>
</protein>
<feature type="region of interest" description="Disordered" evidence="11">
    <location>
        <begin position="299"/>
        <end position="331"/>
    </location>
</feature>
<evidence type="ECO:0000256" key="8">
    <source>
        <dbReference type="ARBA" id="ARBA00023274"/>
    </source>
</evidence>
<evidence type="ECO:0000313" key="13">
    <source>
        <dbReference type="Proteomes" id="UP001590951"/>
    </source>
</evidence>
<reference evidence="12 13" key="1">
    <citation type="submission" date="2024-09" db="EMBL/GenBank/DDBJ databases">
        <title>Rethinking Asexuality: The Enigmatic Case of Functional Sexual Genes in Lepraria (Stereocaulaceae).</title>
        <authorList>
            <person name="Doellman M."/>
            <person name="Sun Y."/>
            <person name="Barcenas-Pena A."/>
            <person name="Lumbsch H.T."/>
            <person name="Grewe F."/>
        </authorList>
    </citation>
    <scope>NUCLEOTIDE SEQUENCE [LARGE SCALE GENOMIC DNA]</scope>
    <source>
        <strain evidence="12 13">Grewe 0041</strain>
    </source>
</reference>
<dbReference type="Pfam" id="PF06102">
    <property type="entry name" value="RRP36"/>
    <property type="match status" value="1"/>
</dbReference>
<evidence type="ECO:0000256" key="9">
    <source>
        <dbReference type="ARBA" id="ARBA00025053"/>
    </source>
</evidence>
<name>A0ABR4B683_9LECA</name>
<evidence type="ECO:0000256" key="11">
    <source>
        <dbReference type="SAM" id="MobiDB-lite"/>
    </source>
</evidence>
<comment type="function">
    <text evidence="9 10">Component of the 90S pre-ribosome involved in the maturation of rRNAs. Required for early cleavages of the pre-RNAs in the 40S ribosomal subunit maturation pathway.</text>
</comment>
<feature type="region of interest" description="Disordered" evidence="11">
    <location>
        <begin position="357"/>
        <end position="388"/>
    </location>
</feature>
<evidence type="ECO:0000256" key="3">
    <source>
        <dbReference type="ARBA" id="ARBA00011167"/>
    </source>
</evidence>
<evidence type="ECO:0000256" key="2">
    <source>
        <dbReference type="ARBA" id="ARBA00009418"/>
    </source>
</evidence>
<dbReference type="PANTHER" id="PTHR21738">
    <property type="entry name" value="RIBOSOMAL RNA PROCESSING PROTEIN 36 HOMOLOG"/>
    <property type="match status" value="1"/>
</dbReference>
<feature type="compositionally biased region" description="Basic and acidic residues" evidence="11">
    <location>
        <begin position="193"/>
        <end position="214"/>
    </location>
</feature>
<organism evidence="12 13">
    <name type="scientific">Lepraria finkii</name>
    <dbReference type="NCBI Taxonomy" id="1340010"/>
    <lineage>
        <taxon>Eukaryota</taxon>
        <taxon>Fungi</taxon>
        <taxon>Dikarya</taxon>
        <taxon>Ascomycota</taxon>
        <taxon>Pezizomycotina</taxon>
        <taxon>Lecanoromycetes</taxon>
        <taxon>OSLEUM clade</taxon>
        <taxon>Lecanoromycetidae</taxon>
        <taxon>Lecanorales</taxon>
        <taxon>Lecanorineae</taxon>
        <taxon>Stereocaulaceae</taxon>
        <taxon>Lepraria</taxon>
    </lineage>
</organism>
<dbReference type="Proteomes" id="UP001590951">
    <property type="component" value="Unassembled WGS sequence"/>
</dbReference>
<evidence type="ECO:0000256" key="5">
    <source>
        <dbReference type="ARBA" id="ARBA00022552"/>
    </source>
</evidence>
<feature type="compositionally biased region" description="Basic and acidic residues" evidence="11">
    <location>
        <begin position="239"/>
        <end position="248"/>
    </location>
</feature>
<keyword evidence="6" id="KW-0175">Coiled coil</keyword>
<comment type="subunit">
    <text evidence="3 10">Associates with 90S and pre-40S pre-ribosomal particles.</text>
</comment>
<evidence type="ECO:0000313" key="12">
    <source>
        <dbReference type="EMBL" id="KAL2052551.1"/>
    </source>
</evidence>
<evidence type="ECO:0000256" key="1">
    <source>
        <dbReference type="ARBA" id="ARBA00004604"/>
    </source>
</evidence>